<protein>
    <submittedName>
        <fullName evidence="3">CPBP family intramembrane glutamic endopeptidase</fullName>
        <ecNumber evidence="3">3.4.-.-</ecNumber>
    </submittedName>
</protein>
<keyword evidence="3" id="KW-0378">Hydrolase</keyword>
<dbReference type="Proteomes" id="UP001596504">
    <property type="component" value="Unassembled WGS sequence"/>
</dbReference>
<organism evidence="3 4">
    <name type="scientific">Saccharopolyspora griseoalba</name>
    <dbReference type="NCBI Taxonomy" id="1431848"/>
    <lineage>
        <taxon>Bacteria</taxon>
        <taxon>Bacillati</taxon>
        <taxon>Actinomycetota</taxon>
        <taxon>Actinomycetes</taxon>
        <taxon>Pseudonocardiales</taxon>
        <taxon>Pseudonocardiaceae</taxon>
        <taxon>Saccharopolyspora</taxon>
    </lineage>
</organism>
<feature type="transmembrane region" description="Helical" evidence="1">
    <location>
        <begin position="36"/>
        <end position="58"/>
    </location>
</feature>
<feature type="transmembrane region" description="Helical" evidence="1">
    <location>
        <begin position="204"/>
        <end position="226"/>
    </location>
</feature>
<evidence type="ECO:0000256" key="1">
    <source>
        <dbReference type="SAM" id="Phobius"/>
    </source>
</evidence>
<comment type="caution">
    <text evidence="3">The sequence shown here is derived from an EMBL/GenBank/DDBJ whole genome shotgun (WGS) entry which is preliminary data.</text>
</comment>
<feature type="transmembrane region" description="Helical" evidence="1">
    <location>
        <begin position="133"/>
        <end position="154"/>
    </location>
</feature>
<dbReference type="RefSeq" id="WP_380669166.1">
    <property type="nucleotide sequence ID" value="NZ_JBHTCJ010000007.1"/>
</dbReference>
<dbReference type="Pfam" id="PF02517">
    <property type="entry name" value="Rce1-like"/>
    <property type="match status" value="1"/>
</dbReference>
<dbReference type="InterPro" id="IPR003675">
    <property type="entry name" value="Rce1/LyrA-like_dom"/>
</dbReference>
<keyword evidence="4" id="KW-1185">Reference proteome</keyword>
<evidence type="ECO:0000313" key="3">
    <source>
        <dbReference type="EMBL" id="MFC7342862.1"/>
    </source>
</evidence>
<dbReference type="EC" id="3.4.-.-" evidence="3"/>
<accession>A0ABW2LK21</accession>
<feature type="transmembrane region" description="Helical" evidence="1">
    <location>
        <begin position="264"/>
        <end position="286"/>
    </location>
</feature>
<gene>
    <name evidence="3" type="ORF">ACFQRI_15775</name>
</gene>
<sequence>MGFRSEVTVFLVVALGAAWAAASPLWAAGGSLDTPLTGLVATAMMFTPTLGVLVVWAVRRTPAREWARETGLGLGPRSGRTFALIAAAWLGVPLLVAAAIALSAGLGLLSLDLAGLSLFRQQLAAAPGPTPDAGTLALIQLVAGPLIAPLINAVPAFGEEWGWRGWLLPRLTELGVWPALLLSGLIWGAWHAPLTLLGYNYPSLGAWAAAMFVGFCALFGVLLGWLRLRSGSVWPATIAHGALNATAGAIFLLGDATAPPNPAIAGITGLVGWALLVVVAATALRLHPVRESEPVR</sequence>
<evidence type="ECO:0000313" key="4">
    <source>
        <dbReference type="Proteomes" id="UP001596504"/>
    </source>
</evidence>
<feature type="transmembrane region" description="Helical" evidence="1">
    <location>
        <begin position="233"/>
        <end position="252"/>
    </location>
</feature>
<dbReference type="InterPro" id="IPR042150">
    <property type="entry name" value="MmRce1-like"/>
</dbReference>
<feature type="transmembrane region" description="Helical" evidence="1">
    <location>
        <begin position="174"/>
        <end position="192"/>
    </location>
</feature>
<evidence type="ECO:0000259" key="2">
    <source>
        <dbReference type="Pfam" id="PF02517"/>
    </source>
</evidence>
<keyword evidence="1" id="KW-0812">Transmembrane</keyword>
<dbReference type="PANTHER" id="PTHR35797">
    <property type="entry name" value="PROTEASE-RELATED"/>
    <property type="match status" value="1"/>
</dbReference>
<name>A0ABW2LK21_9PSEU</name>
<reference evidence="4" key="1">
    <citation type="journal article" date="2019" name="Int. J. Syst. Evol. Microbiol.">
        <title>The Global Catalogue of Microorganisms (GCM) 10K type strain sequencing project: providing services to taxonomists for standard genome sequencing and annotation.</title>
        <authorList>
            <consortium name="The Broad Institute Genomics Platform"/>
            <consortium name="The Broad Institute Genome Sequencing Center for Infectious Disease"/>
            <person name="Wu L."/>
            <person name="Ma J."/>
        </authorList>
    </citation>
    <scope>NUCLEOTIDE SEQUENCE [LARGE SCALE GENOMIC DNA]</scope>
    <source>
        <strain evidence="4">WLHS5</strain>
    </source>
</reference>
<dbReference type="PANTHER" id="PTHR35797:SF1">
    <property type="entry name" value="PROTEASE"/>
    <property type="match status" value="1"/>
</dbReference>
<feature type="domain" description="CAAX prenyl protease 2/Lysostaphin resistance protein A-like" evidence="2">
    <location>
        <begin position="147"/>
        <end position="245"/>
    </location>
</feature>
<keyword evidence="1" id="KW-1133">Transmembrane helix</keyword>
<feature type="transmembrane region" description="Helical" evidence="1">
    <location>
        <begin position="82"/>
        <end position="109"/>
    </location>
</feature>
<proteinExistence type="predicted"/>
<keyword evidence="1" id="KW-0472">Membrane</keyword>
<dbReference type="GO" id="GO:0016787">
    <property type="term" value="F:hydrolase activity"/>
    <property type="evidence" value="ECO:0007669"/>
    <property type="project" value="UniProtKB-KW"/>
</dbReference>
<dbReference type="EMBL" id="JBHTCJ010000007">
    <property type="protein sequence ID" value="MFC7342862.1"/>
    <property type="molecule type" value="Genomic_DNA"/>
</dbReference>